<dbReference type="InterPro" id="IPR033121">
    <property type="entry name" value="PEPTIDASE_A1"/>
</dbReference>
<dbReference type="Proteomes" id="UP000008827">
    <property type="component" value="Chromosome 12"/>
</dbReference>
<evidence type="ECO:0000313" key="13">
    <source>
        <dbReference type="Proteomes" id="UP000008827"/>
    </source>
</evidence>
<evidence type="ECO:0000259" key="10">
    <source>
        <dbReference type="PROSITE" id="PS51767"/>
    </source>
</evidence>
<keyword evidence="8" id="KW-0325">Glycoprotein</keyword>
<organism evidence="12">
    <name type="scientific">Glycine max</name>
    <name type="common">Soybean</name>
    <name type="synonym">Glycine hispida</name>
    <dbReference type="NCBI Taxonomy" id="3847"/>
    <lineage>
        <taxon>Eukaryota</taxon>
        <taxon>Viridiplantae</taxon>
        <taxon>Streptophyta</taxon>
        <taxon>Embryophyta</taxon>
        <taxon>Tracheophyta</taxon>
        <taxon>Spermatophyta</taxon>
        <taxon>Magnoliopsida</taxon>
        <taxon>eudicotyledons</taxon>
        <taxon>Gunneridae</taxon>
        <taxon>Pentapetalae</taxon>
        <taxon>rosids</taxon>
        <taxon>fabids</taxon>
        <taxon>Fabales</taxon>
        <taxon>Fabaceae</taxon>
        <taxon>Papilionoideae</taxon>
        <taxon>50 kb inversion clade</taxon>
        <taxon>NPAAA clade</taxon>
        <taxon>indigoferoid/millettioid clade</taxon>
        <taxon>Phaseoleae</taxon>
        <taxon>Glycine</taxon>
        <taxon>Glycine subgen. Soja</taxon>
    </lineage>
</organism>
<dbReference type="SUPFAM" id="SSF50630">
    <property type="entry name" value="Acid proteases"/>
    <property type="match status" value="1"/>
</dbReference>
<dbReference type="InterPro" id="IPR021109">
    <property type="entry name" value="Peptidase_aspartic_dom_sf"/>
</dbReference>
<keyword evidence="5 9" id="KW-0732">Signal</keyword>
<dbReference type="MEROPS" id="A01.069"/>
<reference evidence="11 12" key="1">
    <citation type="journal article" date="2010" name="Nature">
        <title>Genome sequence of the palaeopolyploid soybean.</title>
        <authorList>
            <person name="Schmutz J."/>
            <person name="Cannon S.B."/>
            <person name="Schlueter J."/>
            <person name="Ma J."/>
            <person name="Mitros T."/>
            <person name="Nelson W."/>
            <person name="Hyten D.L."/>
            <person name="Song Q."/>
            <person name="Thelen J.J."/>
            <person name="Cheng J."/>
            <person name="Xu D."/>
            <person name="Hellsten U."/>
            <person name="May G.D."/>
            <person name="Yu Y."/>
            <person name="Sakurai T."/>
            <person name="Umezawa T."/>
            <person name="Bhattacharyya M.K."/>
            <person name="Sandhu D."/>
            <person name="Valliyodan B."/>
            <person name="Lindquist E."/>
            <person name="Peto M."/>
            <person name="Grant D."/>
            <person name="Shu S."/>
            <person name="Goodstein D."/>
            <person name="Barry K."/>
            <person name="Futrell-Griggs M."/>
            <person name="Abernathy B."/>
            <person name="Du J."/>
            <person name="Tian Z."/>
            <person name="Zhu L."/>
            <person name="Gill N."/>
            <person name="Joshi T."/>
            <person name="Libault M."/>
            <person name="Sethuraman A."/>
            <person name="Zhang X.-C."/>
            <person name="Shinozaki K."/>
            <person name="Nguyen H.T."/>
            <person name="Wing R.A."/>
            <person name="Cregan P."/>
            <person name="Specht J."/>
            <person name="Grimwood J."/>
            <person name="Rokhsar D."/>
            <person name="Stacey G."/>
            <person name="Shoemaker R.C."/>
            <person name="Jackson S.A."/>
        </authorList>
    </citation>
    <scope>NUCLEOTIDE SEQUENCE [LARGE SCALE GENOMIC DNA]</scope>
    <source>
        <strain evidence="12">cv. Williams 82</strain>
        <tissue evidence="11">Callus</tissue>
    </source>
</reference>
<evidence type="ECO:0000256" key="3">
    <source>
        <dbReference type="ARBA" id="ARBA00022525"/>
    </source>
</evidence>
<dbReference type="PANTHER" id="PTHR47967:SF66">
    <property type="entry name" value="ASPARTIC PROTEINASE CDR1-RELATED"/>
    <property type="match status" value="1"/>
</dbReference>
<dbReference type="InterPro" id="IPR051708">
    <property type="entry name" value="Plant_Aspart_Prot_A1"/>
</dbReference>
<dbReference type="OrthoDB" id="2747330at2759"/>
<dbReference type="Gramene" id="KRH27440">
    <property type="protein sequence ID" value="KRH27440"/>
    <property type="gene ID" value="GLYMA_12G235400"/>
</dbReference>
<dbReference type="PaxDb" id="3847-GLYMA12G36390.1"/>
<dbReference type="eggNOG" id="KOG1339">
    <property type="taxonomic scope" value="Eukaryota"/>
</dbReference>
<comment type="similarity">
    <text evidence="2">Belongs to the peptidase A1 family.</text>
</comment>
<evidence type="ECO:0000256" key="6">
    <source>
        <dbReference type="ARBA" id="ARBA00022750"/>
    </source>
</evidence>
<dbReference type="Pfam" id="PF14543">
    <property type="entry name" value="TAXi_N"/>
    <property type="match status" value="1"/>
</dbReference>
<dbReference type="PROSITE" id="PS51767">
    <property type="entry name" value="PEPTIDASE_A1"/>
    <property type="match status" value="1"/>
</dbReference>
<evidence type="ECO:0000256" key="5">
    <source>
        <dbReference type="ARBA" id="ARBA00022729"/>
    </source>
</evidence>
<comment type="subcellular location">
    <subcellularLocation>
        <location evidence="1">Secreted</location>
    </subcellularLocation>
</comment>
<keyword evidence="4" id="KW-0645">Protease</keyword>
<dbReference type="GO" id="GO:0005576">
    <property type="term" value="C:extracellular region"/>
    <property type="evidence" value="ECO:0000318"/>
    <property type="project" value="GO_Central"/>
</dbReference>
<dbReference type="InterPro" id="IPR034161">
    <property type="entry name" value="Pepsin-like_plant"/>
</dbReference>
<evidence type="ECO:0000256" key="8">
    <source>
        <dbReference type="ARBA" id="ARBA00023180"/>
    </source>
</evidence>
<evidence type="ECO:0000313" key="12">
    <source>
        <dbReference type="EnsemblPlants" id="KRH27440"/>
    </source>
</evidence>
<feature type="chain" id="PRO_5014578553" description="Peptidase A1 domain-containing protein" evidence="9">
    <location>
        <begin position="24"/>
        <end position="441"/>
    </location>
</feature>
<keyword evidence="13" id="KW-1185">Reference proteome</keyword>
<dbReference type="PROSITE" id="PS00141">
    <property type="entry name" value="ASP_PROTEASE"/>
    <property type="match status" value="2"/>
</dbReference>
<sequence length="441" mass="47428">MPHSSSLAIVLLCLYINISFLNALDGGGFSVEIIHRDSSRSPYYRPTETQFQRVANALRRSINRANHFNKPNLVASTNTAESTVIASQGEYLMSYSVGTPPFQILGIVDTGSDIIWLQCQPCEDCYNQTTPIFDPSQSKTYKTLPCSSNICQSVQSAASCSSNNDECEYTITYGDNSHSQGDLSVETLTLGSTDGSSVQFPKTVIGCGHNNKGTFQREGSGIVGLGGGPVSLISQLSSSIGGKFSYCLAPLFSQSNSSSKLNFGDEAVVSGRGTVSTPIVPKNGLGFYFLTLEAFSVGDNRIEFGSSSFESSGGEGNIIIDSGTTLTILPEDDYLNLESAVADAIELERVEDPSKFLRLCYRTTSSDELNVPVITAHFKGADVELNPISTFIEVDEGVVCFAFRSSKIGPIFGNLAQQNLLVGYDLVKQTVSFKPTDCTQE</sequence>
<dbReference type="Pfam" id="PF14541">
    <property type="entry name" value="TAXi_C"/>
    <property type="match status" value="1"/>
</dbReference>
<dbReference type="EnsemblPlants" id="KRH27440">
    <property type="protein sequence ID" value="KRH27440"/>
    <property type="gene ID" value="GLYMA_12G235400"/>
</dbReference>
<dbReference type="InterPro" id="IPR032799">
    <property type="entry name" value="TAXi_C"/>
</dbReference>
<accession>I1LVB5</accession>
<keyword evidence="7" id="KW-0378">Hydrolase</keyword>
<evidence type="ECO:0000313" key="11">
    <source>
        <dbReference type="EMBL" id="KRH27440.1"/>
    </source>
</evidence>
<name>I1LVB5_SOYBN</name>
<keyword evidence="6" id="KW-0064">Aspartyl protease</keyword>
<evidence type="ECO:0000256" key="9">
    <source>
        <dbReference type="SAM" id="SignalP"/>
    </source>
</evidence>
<dbReference type="HOGENOM" id="CLU_005738_1_3_1"/>
<evidence type="ECO:0000256" key="4">
    <source>
        <dbReference type="ARBA" id="ARBA00022670"/>
    </source>
</evidence>
<dbReference type="GO" id="GO:0006508">
    <property type="term" value="P:proteolysis"/>
    <property type="evidence" value="ECO:0007669"/>
    <property type="project" value="UniProtKB-KW"/>
</dbReference>
<dbReference type="PANTHER" id="PTHR47967">
    <property type="entry name" value="OS07G0603500 PROTEIN-RELATED"/>
    <property type="match status" value="1"/>
</dbReference>
<dbReference type="CDD" id="cd05476">
    <property type="entry name" value="pepsin_A_like_plant"/>
    <property type="match status" value="1"/>
</dbReference>
<reference evidence="12" key="2">
    <citation type="submission" date="2018-02" db="UniProtKB">
        <authorList>
            <consortium name="EnsemblPlants"/>
        </authorList>
    </citation>
    <scope>IDENTIFICATION</scope>
    <source>
        <strain evidence="12">Williams 82</strain>
    </source>
</reference>
<proteinExistence type="inferred from homology"/>
<gene>
    <name evidence="12" type="primary">LOC100789696</name>
    <name evidence="11" type="ORF">GLYMA_12G235400</name>
</gene>
<evidence type="ECO:0000256" key="1">
    <source>
        <dbReference type="ARBA" id="ARBA00004613"/>
    </source>
</evidence>
<evidence type="ECO:0000256" key="2">
    <source>
        <dbReference type="ARBA" id="ARBA00007447"/>
    </source>
</evidence>
<protein>
    <recommendedName>
        <fullName evidence="10">Peptidase A1 domain-containing protein</fullName>
    </recommendedName>
</protein>
<dbReference type="OMA" id="NNDECEY"/>
<dbReference type="EMBL" id="CM000845">
    <property type="protein sequence ID" value="KRH27440.1"/>
    <property type="molecule type" value="Genomic_DNA"/>
</dbReference>
<feature type="domain" description="Peptidase A1" evidence="10">
    <location>
        <begin position="91"/>
        <end position="434"/>
    </location>
</feature>
<evidence type="ECO:0000256" key="7">
    <source>
        <dbReference type="ARBA" id="ARBA00022801"/>
    </source>
</evidence>
<reference evidence="11" key="3">
    <citation type="submission" date="2018-07" db="EMBL/GenBank/DDBJ databases">
        <title>WGS assembly of Glycine max.</title>
        <authorList>
            <person name="Schmutz J."/>
            <person name="Cannon S."/>
            <person name="Schlueter J."/>
            <person name="Ma J."/>
            <person name="Mitros T."/>
            <person name="Nelson W."/>
            <person name="Hyten D."/>
            <person name="Song Q."/>
            <person name="Thelen J."/>
            <person name="Cheng J."/>
            <person name="Xu D."/>
            <person name="Hellsten U."/>
            <person name="May G."/>
            <person name="Yu Y."/>
            <person name="Sakurai T."/>
            <person name="Umezawa T."/>
            <person name="Bhattacharyya M."/>
            <person name="Sandhu D."/>
            <person name="Valliyodan B."/>
            <person name="Lindquist E."/>
            <person name="Peto M."/>
            <person name="Grant D."/>
            <person name="Shu S."/>
            <person name="Goodstein D."/>
            <person name="Barry K."/>
            <person name="Futrell-Griggs M."/>
            <person name="Abernathy B."/>
            <person name="Du J."/>
            <person name="Tian Z."/>
            <person name="Zhu L."/>
            <person name="Gill N."/>
            <person name="Joshi T."/>
            <person name="Libault M."/>
            <person name="Sethuraman A."/>
            <person name="Zhang X."/>
            <person name="Shinozaki K."/>
            <person name="Nguyen H."/>
            <person name="Wing R."/>
            <person name="Cregan P."/>
            <person name="Specht J."/>
            <person name="Grimwood J."/>
            <person name="Rokhsar D."/>
            <person name="Stacey G."/>
            <person name="Shoemaker R."/>
            <person name="Jackson S."/>
        </authorList>
    </citation>
    <scope>NUCLEOTIDE SEQUENCE</scope>
    <source>
        <tissue evidence="11">Callus</tissue>
    </source>
</reference>
<keyword evidence="3" id="KW-0964">Secreted</keyword>
<dbReference type="AlphaFoldDB" id="I1LVB5"/>
<dbReference type="Gene3D" id="2.40.70.10">
    <property type="entry name" value="Acid Proteases"/>
    <property type="match status" value="2"/>
</dbReference>
<dbReference type="InterPro" id="IPR001969">
    <property type="entry name" value="Aspartic_peptidase_AS"/>
</dbReference>
<dbReference type="InterPro" id="IPR032861">
    <property type="entry name" value="TAXi_N"/>
</dbReference>
<dbReference type="SMR" id="I1LVB5"/>
<feature type="signal peptide" evidence="9">
    <location>
        <begin position="1"/>
        <end position="23"/>
    </location>
</feature>
<dbReference type="GO" id="GO:0004190">
    <property type="term" value="F:aspartic-type endopeptidase activity"/>
    <property type="evidence" value="ECO:0000318"/>
    <property type="project" value="GO_Central"/>
</dbReference>
<dbReference type="FunFam" id="2.40.70.10:FF:000016">
    <property type="entry name" value="Probable aspartic protease At2g35615"/>
    <property type="match status" value="1"/>
</dbReference>
<dbReference type="FunFam" id="2.40.70.10:FF:000050">
    <property type="entry name" value="Aspartic proteinase CDR1"/>
    <property type="match status" value="1"/>
</dbReference>